<reference evidence="2 3" key="1">
    <citation type="submission" date="2019-10" db="EMBL/GenBank/DDBJ databases">
        <authorList>
            <person name="Palmer J.M."/>
        </authorList>
    </citation>
    <scope>NUCLEOTIDE SEQUENCE [LARGE SCALE GENOMIC DNA]</scope>
    <source>
        <strain evidence="2 3">TWF730</strain>
    </source>
</reference>
<protein>
    <submittedName>
        <fullName evidence="2">Uncharacterized protein</fullName>
    </submittedName>
</protein>
<proteinExistence type="predicted"/>
<feature type="region of interest" description="Disordered" evidence="1">
    <location>
        <begin position="1"/>
        <end position="27"/>
    </location>
</feature>
<gene>
    <name evidence="2" type="ORF">TWF730_003318</name>
</gene>
<comment type="caution">
    <text evidence="2">The sequence shown here is derived from an EMBL/GenBank/DDBJ whole genome shotgun (WGS) entry which is preliminary data.</text>
</comment>
<evidence type="ECO:0000313" key="2">
    <source>
        <dbReference type="EMBL" id="KAK6335943.1"/>
    </source>
</evidence>
<keyword evidence="3" id="KW-1185">Reference proteome</keyword>
<accession>A0AAV9U7N0</accession>
<sequence>MQTGEPVARFSRPGRTSSEEATESPGQLDIYDCAPALLASATTLLVAQHDQVDTNYISSCRTALFTK</sequence>
<dbReference type="EMBL" id="JAVHNS010000014">
    <property type="protein sequence ID" value="KAK6335943.1"/>
    <property type="molecule type" value="Genomic_DNA"/>
</dbReference>
<name>A0AAV9U7N0_9PEZI</name>
<evidence type="ECO:0000256" key="1">
    <source>
        <dbReference type="SAM" id="MobiDB-lite"/>
    </source>
</evidence>
<dbReference type="Proteomes" id="UP001373714">
    <property type="component" value="Unassembled WGS sequence"/>
</dbReference>
<organism evidence="2 3">
    <name type="scientific">Orbilia blumenaviensis</name>
    <dbReference type="NCBI Taxonomy" id="1796055"/>
    <lineage>
        <taxon>Eukaryota</taxon>
        <taxon>Fungi</taxon>
        <taxon>Dikarya</taxon>
        <taxon>Ascomycota</taxon>
        <taxon>Pezizomycotina</taxon>
        <taxon>Orbiliomycetes</taxon>
        <taxon>Orbiliales</taxon>
        <taxon>Orbiliaceae</taxon>
        <taxon>Orbilia</taxon>
    </lineage>
</organism>
<dbReference type="AlphaFoldDB" id="A0AAV9U7N0"/>
<evidence type="ECO:0000313" key="3">
    <source>
        <dbReference type="Proteomes" id="UP001373714"/>
    </source>
</evidence>